<reference evidence="2" key="1">
    <citation type="submission" date="2021-05" db="UniProtKB">
        <authorList>
            <consortium name="EnsemblPlants"/>
        </authorList>
    </citation>
    <scope>IDENTIFICATION</scope>
    <source>
        <strain evidence="2">subsp. malaccensis</strain>
    </source>
</reference>
<dbReference type="InParanoid" id="A0A804KXH6"/>
<feature type="region of interest" description="Disordered" evidence="1">
    <location>
        <begin position="36"/>
        <end position="62"/>
    </location>
</feature>
<dbReference type="Proteomes" id="UP000012960">
    <property type="component" value="Unplaced"/>
</dbReference>
<sequence length="111" mass="13316">MHKYPSFCTCKKRTPKRLPHRVKSPRSAPLTLLRLQARSGPSGDRHRHPSLRRCNPEEEKRRKRVSFCHARDFLFFSMRGTLRSFDSLHFDRYPLRGFERDAIIYTNRTED</sequence>
<proteinExistence type="predicted"/>
<dbReference type="EnsemblPlants" id="Ma10_t18020.1">
    <property type="protein sequence ID" value="Ma10_p18020.1"/>
    <property type="gene ID" value="Ma10_g18020"/>
</dbReference>
<keyword evidence="3" id="KW-1185">Reference proteome</keyword>
<evidence type="ECO:0000256" key="1">
    <source>
        <dbReference type="SAM" id="MobiDB-lite"/>
    </source>
</evidence>
<organism evidence="2 3">
    <name type="scientific">Musa acuminata subsp. malaccensis</name>
    <name type="common">Wild banana</name>
    <name type="synonym">Musa malaccensis</name>
    <dbReference type="NCBI Taxonomy" id="214687"/>
    <lineage>
        <taxon>Eukaryota</taxon>
        <taxon>Viridiplantae</taxon>
        <taxon>Streptophyta</taxon>
        <taxon>Embryophyta</taxon>
        <taxon>Tracheophyta</taxon>
        <taxon>Spermatophyta</taxon>
        <taxon>Magnoliopsida</taxon>
        <taxon>Liliopsida</taxon>
        <taxon>Zingiberales</taxon>
        <taxon>Musaceae</taxon>
        <taxon>Musa</taxon>
    </lineage>
</organism>
<dbReference type="AlphaFoldDB" id="A0A804KXH6"/>
<name>A0A804KXH6_MUSAM</name>
<accession>A0A804KXH6</accession>
<dbReference type="Gramene" id="Ma10_t18020.1">
    <property type="protein sequence ID" value="Ma10_p18020.1"/>
    <property type="gene ID" value="Ma10_g18020"/>
</dbReference>
<evidence type="ECO:0000313" key="3">
    <source>
        <dbReference type="Proteomes" id="UP000012960"/>
    </source>
</evidence>
<evidence type="ECO:0000313" key="2">
    <source>
        <dbReference type="EnsemblPlants" id="Ma10_p18020.1"/>
    </source>
</evidence>
<protein>
    <submittedName>
        <fullName evidence="2">Uncharacterized protein</fullName>
    </submittedName>
</protein>